<dbReference type="Gene3D" id="1.10.150.240">
    <property type="entry name" value="Putative phosphatase, domain 2"/>
    <property type="match status" value="1"/>
</dbReference>
<protein>
    <submittedName>
        <fullName evidence="1">Uncharacterized protein</fullName>
    </submittedName>
</protein>
<dbReference type="FunFam" id="1.10.150.240:FF:000001">
    <property type="entry name" value="Haloacid dehalogenase-like hydrolase domain"/>
    <property type="match status" value="1"/>
</dbReference>
<dbReference type="InterPro" id="IPR006439">
    <property type="entry name" value="HAD-SF_hydro_IA"/>
</dbReference>
<dbReference type="FunCoup" id="G0V6E3">
    <property type="interactions" value="231"/>
</dbReference>
<name>G0V6E3_NAUCA</name>
<dbReference type="OrthoDB" id="40579at2759"/>
<dbReference type="GO" id="GO:0008253">
    <property type="term" value="F:5'-nucleotidase activity"/>
    <property type="evidence" value="ECO:0007669"/>
    <property type="project" value="EnsemblFungi"/>
</dbReference>
<dbReference type="InterPro" id="IPR036412">
    <property type="entry name" value="HAD-like_sf"/>
</dbReference>
<dbReference type="OMA" id="FHHMVMG"/>
<dbReference type="InParanoid" id="G0V6E3"/>
<dbReference type="SUPFAM" id="SSF56784">
    <property type="entry name" value="HAD-like"/>
    <property type="match status" value="1"/>
</dbReference>
<keyword evidence="2" id="KW-1185">Reference proteome</keyword>
<dbReference type="RefSeq" id="XP_003673422.1">
    <property type="nucleotide sequence ID" value="XM_003673374.1"/>
</dbReference>
<dbReference type="InterPro" id="IPR041492">
    <property type="entry name" value="HAD_2"/>
</dbReference>
<dbReference type="Proteomes" id="UP000001640">
    <property type="component" value="Chromosome 1"/>
</dbReference>
<organism evidence="1 2">
    <name type="scientific">Naumovozyma castellii</name>
    <name type="common">Yeast</name>
    <name type="synonym">Saccharomyces castellii</name>
    <dbReference type="NCBI Taxonomy" id="27288"/>
    <lineage>
        <taxon>Eukaryota</taxon>
        <taxon>Fungi</taxon>
        <taxon>Dikarya</taxon>
        <taxon>Ascomycota</taxon>
        <taxon>Saccharomycotina</taxon>
        <taxon>Saccharomycetes</taxon>
        <taxon>Saccharomycetales</taxon>
        <taxon>Saccharomycetaceae</taxon>
        <taxon>Naumovozyma</taxon>
    </lineage>
</organism>
<dbReference type="KEGG" id="ncs:NCAS_0A04770"/>
<sequence length="223" mass="24862">MDGLLLNTEDIYTITLNEILARYSTGPLTWDVKIRLQGLPGPEAGRRVIEHYNLPITLEDYDRMNLEIQSSKWGSCAFLPGALELLNYLHGKGIPIALCTSSNKTKFKGKTSHLTHGFDLFDAIVTISDPRIPKGRGKPHPDIWQLGLKLLNEKFHSNIEAKDCLVFEDGIPGVQSGRAFGAHVIWVPHPEATNYLGDVDKVLGERGELLTSLEKFDPKKYGL</sequence>
<reference key="2">
    <citation type="submission" date="2011-08" db="EMBL/GenBank/DDBJ databases">
        <title>Genome sequence of Naumovozyma castellii.</title>
        <authorList>
            <person name="Gordon J.L."/>
            <person name="Armisen D."/>
            <person name="Proux-Wera E."/>
            <person name="OhEigeartaigh S.S."/>
            <person name="Byrne K.P."/>
            <person name="Wolfe K.H."/>
        </authorList>
    </citation>
    <scope>NUCLEOTIDE SEQUENCE</scope>
    <source>
        <strain>Type strain:CBS 4309</strain>
    </source>
</reference>
<dbReference type="EMBL" id="HE576752">
    <property type="protein sequence ID" value="CCC67035.1"/>
    <property type="molecule type" value="Genomic_DNA"/>
</dbReference>
<dbReference type="PANTHER" id="PTHR18901">
    <property type="entry name" value="2-DEOXYGLUCOSE-6-PHOSPHATE PHOSPHATASE 2"/>
    <property type="match status" value="1"/>
</dbReference>
<dbReference type="GeneID" id="96900520"/>
<dbReference type="AlphaFoldDB" id="G0V6E3"/>
<dbReference type="PANTHER" id="PTHR18901:SF38">
    <property type="entry name" value="PSEUDOURIDINE-5'-PHOSPHATASE"/>
    <property type="match status" value="1"/>
</dbReference>
<dbReference type="Gene3D" id="3.40.50.1000">
    <property type="entry name" value="HAD superfamily/HAD-like"/>
    <property type="match status" value="1"/>
</dbReference>
<dbReference type="NCBIfam" id="TIGR01509">
    <property type="entry name" value="HAD-SF-IA-v3"/>
    <property type="match status" value="1"/>
</dbReference>
<gene>
    <name evidence="1" type="primary">NCAS0A04770</name>
    <name evidence="1" type="ordered locus">NCAS_0A04770</name>
</gene>
<reference evidence="1 2" key="1">
    <citation type="journal article" date="2011" name="Proc. Natl. Acad. Sci. U.S.A.">
        <title>Evolutionary erosion of yeast sex chromosomes by mating-type switching accidents.</title>
        <authorList>
            <person name="Gordon J.L."/>
            <person name="Armisen D."/>
            <person name="Proux-Wera E."/>
            <person name="Oheigeartaigh S.S."/>
            <person name="Byrne K.P."/>
            <person name="Wolfe K.H."/>
        </authorList>
    </citation>
    <scope>NUCLEOTIDE SEQUENCE [LARGE SCALE GENOMIC DNA]</scope>
    <source>
        <strain evidence="2">ATCC 76901 / BCRC 22586 / CBS 4309 / NBRC 1992 / NRRL Y-12630</strain>
    </source>
</reference>
<dbReference type="eggNOG" id="KOG2914">
    <property type="taxonomic scope" value="Eukaryota"/>
</dbReference>
<dbReference type="InterPro" id="IPR023198">
    <property type="entry name" value="PGP-like_dom2"/>
</dbReference>
<dbReference type="Pfam" id="PF13419">
    <property type="entry name" value="HAD_2"/>
    <property type="match status" value="1"/>
</dbReference>
<evidence type="ECO:0000313" key="2">
    <source>
        <dbReference type="Proteomes" id="UP000001640"/>
    </source>
</evidence>
<dbReference type="HOGENOM" id="CLU_045011_13_0_1"/>
<dbReference type="STRING" id="1064592.G0V6E3"/>
<dbReference type="InterPro" id="IPR023214">
    <property type="entry name" value="HAD_sf"/>
</dbReference>
<proteinExistence type="predicted"/>
<dbReference type="GO" id="GO:1990738">
    <property type="term" value="F:pseudouridine 5'-phosphatase activity"/>
    <property type="evidence" value="ECO:0007669"/>
    <property type="project" value="EnsemblFungi"/>
</dbReference>
<accession>G0V6E3</accession>
<evidence type="ECO:0000313" key="1">
    <source>
        <dbReference type="EMBL" id="CCC67035.1"/>
    </source>
</evidence>